<dbReference type="PROSITE" id="PS01124">
    <property type="entry name" value="HTH_ARAC_FAMILY_2"/>
    <property type="match status" value="1"/>
</dbReference>
<evidence type="ECO:0000256" key="1">
    <source>
        <dbReference type="ARBA" id="ARBA00023015"/>
    </source>
</evidence>
<dbReference type="PANTHER" id="PTHR47894:SF1">
    <property type="entry name" value="HTH-TYPE TRANSCRIPTIONAL REGULATOR VQSM"/>
    <property type="match status" value="1"/>
</dbReference>
<keyword evidence="1" id="KW-0805">Transcription regulation</keyword>
<name>A0ABX1QZP5_9ALTE</name>
<accession>A0ABX1QZP5</accession>
<dbReference type="InterPro" id="IPR009057">
    <property type="entry name" value="Homeodomain-like_sf"/>
</dbReference>
<evidence type="ECO:0000256" key="3">
    <source>
        <dbReference type="ARBA" id="ARBA00023163"/>
    </source>
</evidence>
<comment type="caution">
    <text evidence="5">The sequence shown here is derived from an EMBL/GenBank/DDBJ whole genome shotgun (WGS) entry which is preliminary data.</text>
</comment>
<dbReference type="InterPro" id="IPR018060">
    <property type="entry name" value="HTH_AraC"/>
</dbReference>
<gene>
    <name evidence="5" type="ORF">HCJ96_03780</name>
</gene>
<sequence length="344" mass="39720">MQKVIHNSYVLMALHLNLAPPAKLIQHSRFTLDELKQLEWLPVADGVQLIHNLQRFTLNPDTAFLFGRHLGATSHGAVGYATLSAPTVGEAINTFVKWFHIRCDTYHANIAHQENFVEVVITDTTCDEGFAGFFFRALVTALQSLMQQLLGHIPSRQIVTYLKHAQTEQDRNIQDYLTGNLIFNASEHKLLISHEIWQCKSPLFDHVSFEANLKQCSYLKSLKMADFKDQVSSYIRQQLEFAQAGNIEHATLTLTRLSQHLNLHERTVIRRLRQQDTSFRQLIEQQRQRLAVELLLQAHYQIYEIAEILGYNESANFCRAFTRWYGCSPSVYRRKKDKTSFAET</sequence>
<reference evidence="5 6" key="1">
    <citation type="submission" date="2020-03" db="EMBL/GenBank/DDBJ databases">
        <title>Alteromonas ponticola sp. nov., isolated from seawater.</title>
        <authorList>
            <person name="Yoon J.-H."/>
            <person name="Kim Y.-O."/>
        </authorList>
    </citation>
    <scope>NUCLEOTIDE SEQUENCE [LARGE SCALE GENOMIC DNA]</scope>
    <source>
        <strain evidence="5 6">MYP5</strain>
    </source>
</reference>
<keyword evidence="2" id="KW-0238">DNA-binding</keyword>
<organism evidence="5 6">
    <name type="scientific">Alteromonas ponticola</name>
    <dbReference type="NCBI Taxonomy" id="2720613"/>
    <lineage>
        <taxon>Bacteria</taxon>
        <taxon>Pseudomonadati</taxon>
        <taxon>Pseudomonadota</taxon>
        <taxon>Gammaproteobacteria</taxon>
        <taxon>Alteromonadales</taxon>
        <taxon>Alteromonadaceae</taxon>
        <taxon>Alteromonas/Salinimonas group</taxon>
        <taxon>Alteromonas</taxon>
    </lineage>
</organism>
<protein>
    <submittedName>
        <fullName evidence="5">AraC family transcriptional regulator</fullName>
    </submittedName>
</protein>
<dbReference type="PANTHER" id="PTHR47894">
    <property type="entry name" value="HTH-TYPE TRANSCRIPTIONAL REGULATOR GADX"/>
    <property type="match status" value="1"/>
</dbReference>
<feature type="domain" description="HTH araC/xylS-type" evidence="4">
    <location>
        <begin position="229"/>
        <end position="335"/>
    </location>
</feature>
<dbReference type="Pfam" id="PF12833">
    <property type="entry name" value="HTH_18"/>
    <property type="match status" value="1"/>
</dbReference>
<dbReference type="InterPro" id="IPR032687">
    <property type="entry name" value="AraC-type_N"/>
</dbReference>
<dbReference type="SMART" id="SM00342">
    <property type="entry name" value="HTH_ARAC"/>
    <property type="match status" value="1"/>
</dbReference>
<evidence type="ECO:0000313" key="6">
    <source>
        <dbReference type="Proteomes" id="UP000709336"/>
    </source>
</evidence>
<evidence type="ECO:0000256" key="2">
    <source>
        <dbReference type="ARBA" id="ARBA00023125"/>
    </source>
</evidence>
<keyword evidence="6" id="KW-1185">Reference proteome</keyword>
<dbReference type="Gene3D" id="1.10.10.60">
    <property type="entry name" value="Homeodomain-like"/>
    <property type="match status" value="1"/>
</dbReference>
<dbReference type="Pfam" id="PF12625">
    <property type="entry name" value="Arabinose_bd"/>
    <property type="match status" value="1"/>
</dbReference>
<dbReference type="EMBL" id="JAATNW010000002">
    <property type="protein sequence ID" value="NMH59141.1"/>
    <property type="molecule type" value="Genomic_DNA"/>
</dbReference>
<proteinExistence type="predicted"/>
<dbReference type="InterPro" id="IPR020449">
    <property type="entry name" value="Tscrpt_reg_AraC-type_HTH"/>
</dbReference>
<keyword evidence="3" id="KW-0804">Transcription</keyword>
<dbReference type="RefSeq" id="WP_169209711.1">
    <property type="nucleotide sequence ID" value="NZ_JAATNW010000002.1"/>
</dbReference>
<evidence type="ECO:0000259" key="4">
    <source>
        <dbReference type="PROSITE" id="PS01124"/>
    </source>
</evidence>
<dbReference type="PRINTS" id="PR00032">
    <property type="entry name" value="HTHARAC"/>
</dbReference>
<dbReference type="SUPFAM" id="SSF46689">
    <property type="entry name" value="Homeodomain-like"/>
    <property type="match status" value="1"/>
</dbReference>
<dbReference type="Proteomes" id="UP000709336">
    <property type="component" value="Unassembled WGS sequence"/>
</dbReference>
<evidence type="ECO:0000313" key="5">
    <source>
        <dbReference type="EMBL" id="NMH59141.1"/>
    </source>
</evidence>